<sequence length="271" mass="29677">MNTFQKVIKYLAMAFAILLTVGIITAIVGFVSAIIFAVDSNYEEGVDYGMDFSNVEQLDIVNRYGKLRLTSGSNFKVEASNVSKDFKAEVINGTLIIKDKKISWLDFGIFKRDSSITVYVPENFLAEKIKIDSGAGQVTLENLNTKQLIIDAGVGNIKGLNLYAESVEINGGVGNLDFTDVNFTDVKFDSGLGKLYMDGIILGNSEFECGIGSISLKIKGKRQDYAFKIESGIGAVRINGEKISSEYKDNYEAIHTMKVNGGIGKVSIDFY</sequence>
<organism evidence="3 4">
    <name type="scientific">Herbinix luporum</name>
    <dbReference type="NCBI Taxonomy" id="1679721"/>
    <lineage>
        <taxon>Bacteria</taxon>
        <taxon>Bacillati</taxon>
        <taxon>Bacillota</taxon>
        <taxon>Clostridia</taxon>
        <taxon>Lachnospirales</taxon>
        <taxon>Lachnospiraceae</taxon>
        <taxon>Herbinix</taxon>
    </lineage>
</organism>
<dbReference type="OrthoDB" id="2034022at2"/>
<dbReference type="EMBL" id="LN879430">
    <property type="protein sequence ID" value="CUH93635.1"/>
    <property type="molecule type" value="Genomic_DNA"/>
</dbReference>
<evidence type="ECO:0000256" key="1">
    <source>
        <dbReference type="SAM" id="Phobius"/>
    </source>
</evidence>
<dbReference type="InterPro" id="IPR025164">
    <property type="entry name" value="Toastrack_DUF4097"/>
</dbReference>
<dbReference type="Pfam" id="PF13349">
    <property type="entry name" value="DUF4097"/>
    <property type="match status" value="1"/>
</dbReference>
<reference evidence="4" key="1">
    <citation type="submission" date="2015-09" db="EMBL/GenBank/DDBJ databases">
        <authorList>
            <person name="Wibberg D."/>
        </authorList>
    </citation>
    <scope>NUCLEOTIDE SEQUENCE [LARGE SCALE GENOMIC DNA]</scope>
    <source>
        <strain evidence="4">SD1D</strain>
    </source>
</reference>
<protein>
    <submittedName>
        <fullName evidence="3">Putative membrane protein</fullName>
    </submittedName>
</protein>
<proteinExistence type="predicted"/>
<keyword evidence="4" id="KW-1185">Reference proteome</keyword>
<keyword evidence="1" id="KW-0812">Transmembrane</keyword>
<keyword evidence="1" id="KW-1133">Transmembrane helix</keyword>
<dbReference type="RefSeq" id="WP_058258868.1">
    <property type="nucleotide sequence ID" value="NZ_JANWKB010000013.1"/>
</dbReference>
<dbReference type="Gene3D" id="2.160.20.120">
    <property type="match status" value="1"/>
</dbReference>
<keyword evidence="1" id="KW-0472">Membrane</keyword>
<feature type="transmembrane region" description="Helical" evidence="1">
    <location>
        <begin position="12"/>
        <end position="38"/>
    </location>
</feature>
<evidence type="ECO:0000313" key="4">
    <source>
        <dbReference type="Proteomes" id="UP000196053"/>
    </source>
</evidence>
<evidence type="ECO:0000313" key="3">
    <source>
        <dbReference type="EMBL" id="CUH93635.1"/>
    </source>
</evidence>
<name>A0A0K8J7V3_9FIRM</name>
<feature type="domain" description="DUF4097" evidence="2">
    <location>
        <begin position="72"/>
        <end position="233"/>
    </location>
</feature>
<dbReference type="AlphaFoldDB" id="A0A0K8J7V3"/>
<evidence type="ECO:0000259" key="2">
    <source>
        <dbReference type="Pfam" id="PF13349"/>
    </source>
</evidence>
<gene>
    <name evidence="3" type="ORF">SD1D_2100</name>
</gene>
<dbReference type="KEGG" id="hsd:SD1D_2100"/>
<dbReference type="Proteomes" id="UP000196053">
    <property type="component" value="Chromosome I"/>
</dbReference>
<accession>A0A0K8J7V3</accession>